<keyword evidence="3" id="KW-0964">Secreted</keyword>
<dbReference type="InterPro" id="IPR001343">
    <property type="entry name" value="Hemolysn_Ca-bd"/>
</dbReference>
<dbReference type="InterPro" id="IPR011049">
    <property type="entry name" value="Serralysin-like_metalloprot_C"/>
</dbReference>
<dbReference type="EMBL" id="PGFZ01000003">
    <property type="protein sequence ID" value="POZ52178.1"/>
    <property type="molecule type" value="Genomic_DNA"/>
</dbReference>
<feature type="region of interest" description="Disordered" evidence="6">
    <location>
        <begin position="1"/>
        <end position="21"/>
    </location>
</feature>
<name>A0A2S5CN22_9GAMM</name>
<comment type="cofactor">
    <cofactor evidence="1">
        <name>Ca(2+)</name>
        <dbReference type="ChEBI" id="CHEBI:29108"/>
    </cofactor>
</comment>
<dbReference type="RefSeq" id="WP_103973916.1">
    <property type="nucleotide sequence ID" value="NZ_PGFZ01000003.1"/>
</dbReference>
<feature type="domain" description="Peptidase M10 serralysin C-terminal" evidence="7">
    <location>
        <begin position="41"/>
        <end position="254"/>
    </location>
</feature>
<evidence type="ECO:0000256" key="2">
    <source>
        <dbReference type="ARBA" id="ARBA00004613"/>
    </source>
</evidence>
<evidence type="ECO:0000259" key="7">
    <source>
        <dbReference type="Pfam" id="PF08548"/>
    </source>
</evidence>
<dbReference type="Proteomes" id="UP000237423">
    <property type="component" value="Unassembled WGS sequence"/>
</dbReference>
<organism evidence="8 9">
    <name type="scientific">Methylovulum psychrotolerans</name>
    <dbReference type="NCBI Taxonomy" id="1704499"/>
    <lineage>
        <taxon>Bacteria</taxon>
        <taxon>Pseudomonadati</taxon>
        <taxon>Pseudomonadota</taxon>
        <taxon>Gammaproteobacteria</taxon>
        <taxon>Methylococcales</taxon>
        <taxon>Methylococcaceae</taxon>
        <taxon>Methylovulum</taxon>
    </lineage>
</organism>
<comment type="caution">
    <text evidence="8">The sequence shown here is derived from an EMBL/GenBank/DDBJ whole genome shotgun (WGS) entry which is preliminary data.</text>
</comment>
<protein>
    <submittedName>
        <fullName evidence="8">Calcium-binding protein</fullName>
    </submittedName>
</protein>
<evidence type="ECO:0000256" key="3">
    <source>
        <dbReference type="ARBA" id="ARBA00022525"/>
    </source>
</evidence>
<evidence type="ECO:0000256" key="4">
    <source>
        <dbReference type="ARBA" id="ARBA00022737"/>
    </source>
</evidence>
<dbReference type="AlphaFoldDB" id="A0A2S5CN22"/>
<dbReference type="InterPro" id="IPR018511">
    <property type="entry name" value="Hemolysin-typ_Ca-bd_CS"/>
</dbReference>
<accession>A0A2S5CN22</accession>
<evidence type="ECO:0000256" key="1">
    <source>
        <dbReference type="ARBA" id="ARBA00001913"/>
    </source>
</evidence>
<sequence length="256" mass="27101">MAKRTGTNYSETLTGTDQSDTFNGKGGNDTLIGGLGNDFYDFSGNFGYDYVKESTNGGNDTLRILSDIPASAVRLVGDMYGDLSVIADGYGKITLPDHLLSTTVEFLKIGSAAPISLTGGLTMTGSDYGYESIYGTRYNDTINSKGGPDTLRGGLGQDCFVFEGNFGSDTISDFSKTQNDILDFSRIDANSSIAGDQSFSFIGTSAFTTAGGQIRYVNSNISNTTYVQLNTDNDVAAEYQVELVGKIGLTATDILG</sequence>
<evidence type="ECO:0000256" key="5">
    <source>
        <dbReference type="ARBA" id="ARBA00022837"/>
    </source>
</evidence>
<evidence type="ECO:0000313" key="8">
    <source>
        <dbReference type="EMBL" id="POZ52178.1"/>
    </source>
</evidence>
<dbReference type="SUPFAM" id="SSF51120">
    <property type="entry name" value="beta-Roll"/>
    <property type="match status" value="1"/>
</dbReference>
<evidence type="ECO:0000256" key="6">
    <source>
        <dbReference type="SAM" id="MobiDB-lite"/>
    </source>
</evidence>
<dbReference type="PROSITE" id="PS00330">
    <property type="entry name" value="HEMOLYSIN_CALCIUM"/>
    <property type="match status" value="1"/>
</dbReference>
<dbReference type="InterPro" id="IPR013858">
    <property type="entry name" value="Peptidase_M10B_C"/>
</dbReference>
<proteinExistence type="predicted"/>
<dbReference type="Pfam" id="PF08548">
    <property type="entry name" value="Peptidase_M10_C"/>
    <property type="match status" value="1"/>
</dbReference>
<reference evidence="8 9" key="1">
    <citation type="submission" date="2017-11" db="EMBL/GenBank/DDBJ databases">
        <title>Draft Genome Sequence of Methylobacter psychrotolerans Sph1T, an Obligate Methanotroph from Low-Temperature Environments.</title>
        <authorList>
            <person name="Oshkin I.Y."/>
            <person name="Miroshnikov K."/>
            <person name="Belova S.E."/>
            <person name="Korzhenkov A."/>
            <person name="Toshchakov S.V."/>
            <person name="Dedysh S.N."/>
        </authorList>
    </citation>
    <scope>NUCLEOTIDE SEQUENCE [LARGE SCALE GENOMIC DNA]</scope>
    <source>
        <strain evidence="8 9">Sph1</strain>
    </source>
</reference>
<dbReference type="GO" id="GO:0005615">
    <property type="term" value="C:extracellular space"/>
    <property type="evidence" value="ECO:0007669"/>
    <property type="project" value="InterPro"/>
</dbReference>
<dbReference type="Pfam" id="PF00353">
    <property type="entry name" value="HemolysinCabind"/>
    <property type="match status" value="2"/>
</dbReference>
<dbReference type="GO" id="GO:0005509">
    <property type="term" value="F:calcium ion binding"/>
    <property type="evidence" value="ECO:0007669"/>
    <property type="project" value="InterPro"/>
</dbReference>
<keyword evidence="4" id="KW-0677">Repeat</keyword>
<evidence type="ECO:0000313" key="9">
    <source>
        <dbReference type="Proteomes" id="UP000237423"/>
    </source>
</evidence>
<dbReference type="PRINTS" id="PR00313">
    <property type="entry name" value="CABNDNGRPT"/>
</dbReference>
<keyword evidence="5" id="KW-0106">Calcium</keyword>
<comment type="subcellular location">
    <subcellularLocation>
        <location evidence="2">Secreted</location>
    </subcellularLocation>
</comment>
<gene>
    <name evidence="8" type="ORF">AADEFJLK_01649</name>
</gene>
<dbReference type="Gene3D" id="2.150.10.10">
    <property type="entry name" value="Serralysin-like metalloprotease, C-terminal"/>
    <property type="match status" value="2"/>
</dbReference>